<name>A0A5N5IQQ3_9FLAO</name>
<dbReference type="PROSITE" id="PS51352">
    <property type="entry name" value="THIOREDOXIN_2"/>
    <property type="match status" value="1"/>
</dbReference>
<dbReference type="PANTHER" id="PTHR42852:SF6">
    <property type="entry name" value="THIOL:DISULFIDE INTERCHANGE PROTEIN DSBE"/>
    <property type="match status" value="1"/>
</dbReference>
<dbReference type="AlphaFoldDB" id="A0A5N5IQQ3"/>
<dbReference type="Pfam" id="PF00578">
    <property type="entry name" value="AhpC-TSA"/>
    <property type="match status" value="1"/>
</dbReference>
<evidence type="ECO:0000313" key="6">
    <source>
        <dbReference type="EMBL" id="KAB5484489.1"/>
    </source>
</evidence>
<dbReference type="InterPro" id="IPR013766">
    <property type="entry name" value="Thioredoxin_domain"/>
</dbReference>
<evidence type="ECO:0000313" key="7">
    <source>
        <dbReference type="Proteomes" id="UP000319204"/>
    </source>
</evidence>
<dbReference type="GO" id="GO:0017004">
    <property type="term" value="P:cytochrome complex assembly"/>
    <property type="evidence" value="ECO:0007669"/>
    <property type="project" value="UniProtKB-KW"/>
</dbReference>
<dbReference type="Pfam" id="PF14289">
    <property type="entry name" value="DUF4369"/>
    <property type="match status" value="1"/>
</dbReference>
<dbReference type="InterPro" id="IPR050553">
    <property type="entry name" value="Thioredoxin_ResA/DsbE_sf"/>
</dbReference>
<evidence type="ECO:0000256" key="3">
    <source>
        <dbReference type="ARBA" id="ARBA00023157"/>
    </source>
</evidence>
<proteinExistence type="predicted"/>
<dbReference type="SUPFAM" id="SSF52833">
    <property type="entry name" value="Thioredoxin-like"/>
    <property type="match status" value="1"/>
</dbReference>
<comment type="caution">
    <text evidence="6">The sequence shown here is derived from an EMBL/GenBank/DDBJ whole genome shotgun (WGS) entry which is preliminary data.</text>
</comment>
<comment type="subcellular location">
    <subcellularLocation>
        <location evidence="1">Cell envelope</location>
    </subcellularLocation>
</comment>
<dbReference type="InterPro" id="IPR000866">
    <property type="entry name" value="AhpC/TSA"/>
</dbReference>
<evidence type="ECO:0000256" key="4">
    <source>
        <dbReference type="ARBA" id="ARBA00023284"/>
    </source>
</evidence>
<dbReference type="GO" id="GO:0016491">
    <property type="term" value="F:oxidoreductase activity"/>
    <property type="evidence" value="ECO:0007669"/>
    <property type="project" value="InterPro"/>
</dbReference>
<dbReference type="InterPro" id="IPR036249">
    <property type="entry name" value="Thioredoxin-like_sf"/>
</dbReference>
<protein>
    <submittedName>
        <fullName evidence="6">AhpC/TSA family protein</fullName>
    </submittedName>
</protein>
<dbReference type="PANTHER" id="PTHR42852">
    <property type="entry name" value="THIOL:DISULFIDE INTERCHANGE PROTEIN DSBE"/>
    <property type="match status" value="1"/>
</dbReference>
<dbReference type="CDD" id="cd02966">
    <property type="entry name" value="TlpA_like_family"/>
    <property type="match status" value="1"/>
</dbReference>
<evidence type="ECO:0000256" key="2">
    <source>
        <dbReference type="ARBA" id="ARBA00022748"/>
    </source>
</evidence>
<dbReference type="Proteomes" id="UP000319204">
    <property type="component" value="Unassembled WGS sequence"/>
</dbReference>
<dbReference type="PROSITE" id="PS51257">
    <property type="entry name" value="PROKAR_LIPOPROTEIN"/>
    <property type="match status" value="1"/>
</dbReference>
<accession>A0A5N5IQQ3</accession>
<evidence type="ECO:0000259" key="5">
    <source>
        <dbReference type="PROSITE" id="PS51352"/>
    </source>
</evidence>
<dbReference type="GO" id="GO:0016209">
    <property type="term" value="F:antioxidant activity"/>
    <property type="evidence" value="ECO:0007669"/>
    <property type="project" value="InterPro"/>
</dbReference>
<dbReference type="PROSITE" id="PS00194">
    <property type="entry name" value="THIOREDOXIN_1"/>
    <property type="match status" value="1"/>
</dbReference>
<evidence type="ECO:0000256" key="1">
    <source>
        <dbReference type="ARBA" id="ARBA00004196"/>
    </source>
</evidence>
<keyword evidence="4" id="KW-0676">Redox-active center</keyword>
<dbReference type="InterPro" id="IPR025380">
    <property type="entry name" value="DUF4369"/>
</dbReference>
<gene>
    <name evidence="6" type="ORF">FOT42_016600</name>
</gene>
<keyword evidence="3" id="KW-1015">Disulfide bond</keyword>
<dbReference type="InterPro" id="IPR017937">
    <property type="entry name" value="Thioredoxin_CS"/>
</dbReference>
<dbReference type="RefSeq" id="WP_151891641.1">
    <property type="nucleotide sequence ID" value="NZ_VNIK02000016.1"/>
</dbReference>
<sequence length="363" mass="41507">MRFLIVSILLTLSISCRDKLETEGYNIRGTARNVVDSTKILLYLYPNTATVADSTVVINEAFSFVGKVNRPTLAHLRIMSSNDDKTFWLEDNEITIIGEKGKFSEAQITGSETQRESELLLERKDSIYKEMKSLEALVTDNNRDSLFVIYEQMQHVEIDINNKFIRDYPGSYESLTRLNWSKELMGGEETARVFALLAPGLQSTEEGRSIATFIDKNRNLKIGDKFVDFTQQDSNGQMVSLSKIMGKYTLVEFWASWCGPCRSFNPELMEQYRLYSDKGFEILGVSLDSDEKKWKKAIEQDGLLWKNVSDLKGNDNEAAMIYGVRDIPDNFLIDENGTVIAQFIRGEKLEKKLKELFHGNTDR</sequence>
<dbReference type="Gene3D" id="3.40.30.10">
    <property type="entry name" value="Glutaredoxin"/>
    <property type="match status" value="1"/>
</dbReference>
<dbReference type="GO" id="GO:0030313">
    <property type="term" value="C:cell envelope"/>
    <property type="evidence" value="ECO:0007669"/>
    <property type="project" value="UniProtKB-SubCell"/>
</dbReference>
<reference evidence="6" key="1">
    <citation type="submission" date="2019-10" db="EMBL/GenBank/DDBJ databases">
        <title>Muricauda hadale sp. nov., a piezophilic bacterium isolated from hadopelagic water of the Mariana Trench.</title>
        <authorList>
            <person name="Wei Y."/>
        </authorList>
    </citation>
    <scope>NUCLEOTIDE SEQUENCE [LARGE SCALE GENOMIC DNA]</scope>
    <source>
        <strain evidence="6">MT-229</strain>
    </source>
</reference>
<dbReference type="EMBL" id="VNIK02000016">
    <property type="protein sequence ID" value="KAB5484489.1"/>
    <property type="molecule type" value="Genomic_DNA"/>
</dbReference>
<organism evidence="6 7">
    <name type="scientific">Flagellimonas hadalis</name>
    <dbReference type="NCBI Taxonomy" id="2597517"/>
    <lineage>
        <taxon>Bacteria</taxon>
        <taxon>Pseudomonadati</taxon>
        <taxon>Bacteroidota</taxon>
        <taxon>Flavobacteriia</taxon>
        <taxon>Flavobacteriales</taxon>
        <taxon>Flavobacteriaceae</taxon>
        <taxon>Flagellimonas</taxon>
    </lineage>
</organism>
<dbReference type="OrthoDB" id="1069091at2"/>
<feature type="domain" description="Thioredoxin" evidence="5">
    <location>
        <begin position="220"/>
        <end position="362"/>
    </location>
</feature>
<keyword evidence="2" id="KW-0201">Cytochrome c-type biogenesis</keyword>
<keyword evidence="7" id="KW-1185">Reference proteome</keyword>